<dbReference type="Pfam" id="PF06201">
    <property type="entry name" value="PITH"/>
    <property type="match status" value="1"/>
</dbReference>
<dbReference type="InterPro" id="IPR008979">
    <property type="entry name" value="Galactose-bd-like_sf"/>
</dbReference>
<evidence type="ECO:0000313" key="3">
    <source>
        <dbReference type="EMBL" id="CEM51789.1"/>
    </source>
</evidence>
<reference evidence="3" key="1">
    <citation type="submission" date="2014-11" db="EMBL/GenBank/DDBJ databases">
        <authorList>
            <person name="Otto D Thomas"/>
            <person name="Naeem Raeece"/>
        </authorList>
    </citation>
    <scope>NUCLEOTIDE SEQUENCE</scope>
</reference>
<dbReference type="PROSITE" id="PS51532">
    <property type="entry name" value="PITH"/>
    <property type="match status" value="1"/>
</dbReference>
<comment type="similarity">
    <text evidence="1">Belongs to the PITHD1 family.</text>
</comment>
<protein>
    <recommendedName>
        <fullName evidence="2">PITH domain-containing protein</fullName>
    </recommendedName>
</protein>
<feature type="domain" description="PITH" evidence="2">
    <location>
        <begin position="12"/>
        <end position="186"/>
    </location>
</feature>
<dbReference type="InterPro" id="IPR045099">
    <property type="entry name" value="PITH1-like"/>
</dbReference>
<name>A0A0G4I4D3_9ALVE</name>
<dbReference type="EMBL" id="CDMZ01005052">
    <property type="protein sequence ID" value="CEM51789.1"/>
    <property type="molecule type" value="Genomic_DNA"/>
</dbReference>
<proteinExistence type="inferred from homology"/>
<dbReference type="SUPFAM" id="SSF49785">
    <property type="entry name" value="Galactose-binding domain-like"/>
    <property type="match status" value="1"/>
</dbReference>
<dbReference type="InterPro" id="IPR010400">
    <property type="entry name" value="PITH_dom"/>
</dbReference>
<sequence length="203" mass="22527">MPGEHGPGCGCRHETELTGGEWLLPFISIEGVRALNEEVEGSCRKVFKTWEERLSEESCSTPDDDPELIIHIPFCSPCKIASLIVIGGDGGKAPSRVKIFQNKEELDFSGVEDTEAVQEVELHEDFHGAIEYPLKITKLQQVSHLTLYFPENKAGDGPTQIFYIGIRGIGSNAKREAVETVYEQKPNVQDHKTGDEHIPHFGV</sequence>
<evidence type="ECO:0000256" key="1">
    <source>
        <dbReference type="ARBA" id="ARBA00025788"/>
    </source>
</evidence>
<dbReference type="Gene3D" id="2.60.120.470">
    <property type="entry name" value="PITH domain"/>
    <property type="match status" value="1"/>
</dbReference>
<dbReference type="InterPro" id="IPR037047">
    <property type="entry name" value="PITH_dom_sf"/>
</dbReference>
<accession>A0A0G4I4D3</accession>
<dbReference type="AlphaFoldDB" id="A0A0G4I4D3"/>
<dbReference type="GO" id="GO:0005737">
    <property type="term" value="C:cytoplasm"/>
    <property type="evidence" value="ECO:0007669"/>
    <property type="project" value="UniProtKB-ARBA"/>
</dbReference>
<gene>
    <name evidence="3" type="ORF">Cvel_10860</name>
</gene>
<dbReference type="PhylomeDB" id="A0A0G4I4D3"/>
<dbReference type="VEuPathDB" id="CryptoDB:Cvel_10860"/>
<dbReference type="PANTHER" id="PTHR12175">
    <property type="entry name" value="AD039 HT014 THIOREDOXIN FAMILY TRP26"/>
    <property type="match status" value="1"/>
</dbReference>
<dbReference type="PANTHER" id="PTHR12175:SF1">
    <property type="entry name" value="PITH DOMAIN-CONTAINING PROTEIN 1"/>
    <property type="match status" value="1"/>
</dbReference>
<evidence type="ECO:0000259" key="2">
    <source>
        <dbReference type="PROSITE" id="PS51532"/>
    </source>
</evidence>
<organism evidence="3">
    <name type="scientific">Chromera velia CCMP2878</name>
    <dbReference type="NCBI Taxonomy" id="1169474"/>
    <lineage>
        <taxon>Eukaryota</taxon>
        <taxon>Sar</taxon>
        <taxon>Alveolata</taxon>
        <taxon>Colpodellida</taxon>
        <taxon>Chromeraceae</taxon>
        <taxon>Chromera</taxon>
    </lineage>
</organism>